<feature type="transmembrane region" description="Helical" evidence="7">
    <location>
        <begin position="578"/>
        <end position="598"/>
    </location>
</feature>
<accession>A0A4R2GNG5</accession>
<dbReference type="GO" id="GO:0008324">
    <property type="term" value="F:monoatomic cation transmembrane transporter activity"/>
    <property type="evidence" value="ECO:0007669"/>
    <property type="project" value="InterPro"/>
</dbReference>
<organism evidence="9 10">
    <name type="scientific">Natronoflexus pectinivorans</name>
    <dbReference type="NCBI Taxonomy" id="682526"/>
    <lineage>
        <taxon>Bacteria</taxon>
        <taxon>Pseudomonadati</taxon>
        <taxon>Bacteroidota</taxon>
        <taxon>Bacteroidia</taxon>
        <taxon>Marinilabiliales</taxon>
        <taxon>Marinilabiliaceae</taxon>
        <taxon>Natronoflexus</taxon>
    </lineage>
</organism>
<keyword evidence="10" id="KW-1185">Reference proteome</keyword>
<dbReference type="GO" id="GO:0005886">
    <property type="term" value="C:plasma membrane"/>
    <property type="evidence" value="ECO:0007669"/>
    <property type="project" value="TreeGrafter"/>
</dbReference>
<keyword evidence="2" id="KW-0813">Transport</keyword>
<dbReference type="OrthoDB" id="9765532at2"/>
<dbReference type="EMBL" id="SLWK01000001">
    <property type="protein sequence ID" value="TCO10854.1"/>
    <property type="molecule type" value="Genomic_DNA"/>
</dbReference>
<feature type="transmembrane region" description="Helical" evidence="7">
    <location>
        <begin position="57"/>
        <end position="78"/>
    </location>
</feature>
<keyword evidence="5 7" id="KW-1133">Transmembrane helix</keyword>
<keyword evidence="6 7" id="KW-0472">Membrane</keyword>
<dbReference type="InterPro" id="IPR051679">
    <property type="entry name" value="DASS-Related_Transporters"/>
</dbReference>
<dbReference type="Pfam" id="PF03600">
    <property type="entry name" value="CitMHS"/>
    <property type="match status" value="2"/>
</dbReference>
<keyword evidence="3 7" id="KW-0812">Transmembrane</keyword>
<feature type="transmembrane region" description="Helical" evidence="7">
    <location>
        <begin position="429"/>
        <end position="447"/>
    </location>
</feature>
<dbReference type="GO" id="GO:0006813">
    <property type="term" value="P:potassium ion transport"/>
    <property type="evidence" value="ECO:0007669"/>
    <property type="project" value="InterPro"/>
</dbReference>
<comment type="subcellular location">
    <subcellularLocation>
        <location evidence="1">Membrane</location>
        <topology evidence="1">Multi-pass membrane protein</topology>
    </subcellularLocation>
</comment>
<evidence type="ECO:0000256" key="6">
    <source>
        <dbReference type="ARBA" id="ARBA00023136"/>
    </source>
</evidence>
<keyword evidence="4" id="KW-0677">Repeat</keyword>
<dbReference type="PANTHER" id="PTHR43652:SF2">
    <property type="entry name" value="BASIC AMINO ACID ANTIPORTER YFCC-RELATED"/>
    <property type="match status" value="1"/>
</dbReference>
<feature type="transmembrane region" description="Helical" evidence="7">
    <location>
        <begin position="28"/>
        <end position="45"/>
    </location>
</feature>
<evidence type="ECO:0000256" key="3">
    <source>
        <dbReference type="ARBA" id="ARBA00022692"/>
    </source>
</evidence>
<name>A0A4R2GNG5_9BACT</name>
<dbReference type="InterPro" id="IPR004680">
    <property type="entry name" value="Cit_transptr-like_dom"/>
</dbReference>
<dbReference type="RefSeq" id="WP_132431687.1">
    <property type="nucleotide sequence ID" value="NZ_SLWK01000001.1"/>
</dbReference>
<evidence type="ECO:0000259" key="8">
    <source>
        <dbReference type="PROSITE" id="PS51202"/>
    </source>
</evidence>
<feature type="transmembrane region" description="Helical" evidence="7">
    <location>
        <begin position="140"/>
        <end position="161"/>
    </location>
</feature>
<dbReference type="PROSITE" id="PS51202">
    <property type="entry name" value="RCK_C"/>
    <property type="match status" value="1"/>
</dbReference>
<gene>
    <name evidence="9" type="ORF">EV194_101487</name>
</gene>
<dbReference type="InterPro" id="IPR006037">
    <property type="entry name" value="RCK_C"/>
</dbReference>
<dbReference type="InterPro" id="IPR036721">
    <property type="entry name" value="RCK_C_sf"/>
</dbReference>
<evidence type="ECO:0000256" key="4">
    <source>
        <dbReference type="ARBA" id="ARBA00022737"/>
    </source>
</evidence>
<feature type="transmembrane region" description="Helical" evidence="7">
    <location>
        <begin position="540"/>
        <end position="558"/>
    </location>
</feature>
<evidence type="ECO:0000256" key="2">
    <source>
        <dbReference type="ARBA" id="ARBA00022448"/>
    </source>
</evidence>
<protein>
    <submittedName>
        <fullName evidence="9">Citrate transporter</fullName>
    </submittedName>
</protein>
<proteinExistence type="predicted"/>
<comment type="caution">
    <text evidence="9">The sequence shown here is derived from an EMBL/GenBank/DDBJ whole genome shotgun (WGS) entry which is preliminary data.</text>
</comment>
<reference evidence="9 10" key="1">
    <citation type="submission" date="2019-03" db="EMBL/GenBank/DDBJ databases">
        <title>Genomic Encyclopedia of Type Strains, Phase IV (KMG-IV): sequencing the most valuable type-strain genomes for metagenomic binning, comparative biology and taxonomic classification.</title>
        <authorList>
            <person name="Goeker M."/>
        </authorList>
    </citation>
    <scope>NUCLEOTIDE SEQUENCE [LARGE SCALE GENOMIC DNA]</scope>
    <source>
        <strain evidence="9 10">DSM 24179</strain>
    </source>
</reference>
<feature type="domain" description="RCK C-terminal" evidence="8">
    <location>
        <begin position="296"/>
        <end position="381"/>
    </location>
</feature>
<evidence type="ECO:0000313" key="9">
    <source>
        <dbReference type="EMBL" id="TCO10854.1"/>
    </source>
</evidence>
<sequence>MPFEACVVLIVIALMVVALIKELVRPGMILFSAMILLMVMGVISTDEALSGFSNRGMITVAVLFIVSEGISLTGALRFTARMILPKRRKAIHWLYLQIALPISFFSAFLNNTPVVVIFAPIIKNWSEKLQLPASKFLMPLSYAAILGGMCTLIGTSTNLVVHGLMLENGMKGFSMFELGKVGLPIAIAGLLYIALMGGLLLPGKRAKHMTKNQFKEYFYDVYVTEKSRLIGQKPVRGFLPDLRTVKIEKLVRNGKEYNLEDEETTIEENDKLLLRGTSETFYDLMNSPYVKLKGIDNMDESLKNKKLKQVEAVLAPRFPGLGQTIGDFDFYHHYQAVVMAINRNGERITDNIENIVLQEGDTVILLATEQFIKNWSESKIFYLTSYIGDVSNGTNKNKKILAAVIVLLMVIGATIGEHLPPIGPNRLDMFWFASLAAIIMVWTSIVPHQRYTKAISWDVLITIAASLGISKAMQNSGVAELIASTAISFSQNHGPIVVLATIYILTNIFTELITNNAAAALVFPIALAAGQQMGVDPKPFFVAICMASSASFSTPIGYQTNLIIQSIGNYKYTDFVKIGLPLNIIAFIVSLTVIPFLWSF</sequence>
<feature type="transmembrane region" description="Helical" evidence="7">
    <location>
        <begin position="517"/>
        <end position="534"/>
    </location>
</feature>
<feature type="transmembrane region" description="Helical" evidence="7">
    <location>
        <begin position="98"/>
        <end position="119"/>
    </location>
</feature>
<dbReference type="PANTHER" id="PTHR43652">
    <property type="entry name" value="BASIC AMINO ACID ANTIPORTER YFCC-RELATED"/>
    <property type="match status" value="1"/>
</dbReference>
<evidence type="ECO:0000256" key="1">
    <source>
        <dbReference type="ARBA" id="ARBA00004141"/>
    </source>
</evidence>
<evidence type="ECO:0000313" key="10">
    <source>
        <dbReference type="Proteomes" id="UP000295221"/>
    </source>
</evidence>
<dbReference type="Gene3D" id="3.30.70.1450">
    <property type="entry name" value="Regulator of K+ conductance, C-terminal domain"/>
    <property type="match status" value="1"/>
</dbReference>
<feature type="transmembrane region" description="Helical" evidence="7">
    <location>
        <begin position="400"/>
        <end position="417"/>
    </location>
</feature>
<dbReference type="AlphaFoldDB" id="A0A4R2GNG5"/>
<feature type="transmembrane region" description="Helical" evidence="7">
    <location>
        <begin position="181"/>
        <end position="201"/>
    </location>
</feature>
<dbReference type="SUPFAM" id="SSF116726">
    <property type="entry name" value="TrkA C-terminal domain-like"/>
    <property type="match status" value="2"/>
</dbReference>
<evidence type="ECO:0000256" key="7">
    <source>
        <dbReference type="SAM" id="Phobius"/>
    </source>
</evidence>
<dbReference type="Proteomes" id="UP000295221">
    <property type="component" value="Unassembled WGS sequence"/>
</dbReference>
<evidence type="ECO:0000256" key="5">
    <source>
        <dbReference type="ARBA" id="ARBA00022989"/>
    </source>
</evidence>